<organism evidence="11 12">
    <name type="scientific">Leptospirillum ferrooxidans (strain C2-3)</name>
    <dbReference type="NCBI Taxonomy" id="1162668"/>
    <lineage>
        <taxon>Bacteria</taxon>
        <taxon>Pseudomonadati</taxon>
        <taxon>Nitrospirota</taxon>
        <taxon>Nitrospiria</taxon>
        <taxon>Nitrospirales</taxon>
        <taxon>Nitrospiraceae</taxon>
        <taxon>Leptospirillum</taxon>
    </lineage>
</organism>
<dbReference type="OrthoDB" id="9806127at2"/>
<evidence type="ECO:0000256" key="4">
    <source>
        <dbReference type="ARBA" id="ARBA00022840"/>
    </source>
</evidence>
<dbReference type="GO" id="GO:0005524">
    <property type="term" value="F:ATP binding"/>
    <property type="evidence" value="ECO:0007669"/>
    <property type="project" value="UniProtKB-KW"/>
</dbReference>
<evidence type="ECO:0000256" key="5">
    <source>
        <dbReference type="ARBA" id="ARBA00022989"/>
    </source>
</evidence>
<dbReference type="PANTHER" id="PTHR43394">
    <property type="entry name" value="ATP-DEPENDENT PERMEASE MDL1, MITOCHONDRIAL"/>
    <property type="match status" value="1"/>
</dbReference>
<dbReference type="GO" id="GO:0005886">
    <property type="term" value="C:plasma membrane"/>
    <property type="evidence" value="ECO:0007669"/>
    <property type="project" value="UniProtKB-SubCell"/>
</dbReference>
<evidence type="ECO:0000256" key="6">
    <source>
        <dbReference type="ARBA" id="ARBA00023136"/>
    </source>
</evidence>
<feature type="transmembrane region" description="Helical" evidence="8">
    <location>
        <begin position="64"/>
        <end position="85"/>
    </location>
</feature>
<keyword evidence="3" id="KW-0547">Nucleotide-binding</keyword>
<dbReference type="PROSITE" id="PS00211">
    <property type="entry name" value="ABC_TRANSPORTER_1"/>
    <property type="match status" value="1"/>
</dbReference>
<dbReference type="STRING" id="1162668.LFE_1446"/>
<dbReference type="Gene3D" id="3.40.50.300">
    <property type="entry name" value="P-loop containing nucleotide triphosphate hydrolases"/>
    <property type="match status" value="1"/>
</dbReference>
<dbReference type="Pfam" id="PF00005">
    <property type="entry name" value="ABC_tran"/>
    <property type="match status" value="1"/>
</dbReference>
<dbReference type="KEGG" id="lfc:LFE_1446"/>
<dbReference type="InterPro" id="IPR039421">
    <property type="entry name" value="Type_1_exporter"/>
</dbReference>
<dbReference type="GO" id="GO:0016887">
    <property type="term" value="F:ATP hydrolysis activity"/>
    <property type="evidence" value="ECO:0007669"/>
    <property type="project" value="InterPro"/>
</dbReference>
<dbReference type="GO" id="GO:0015421">
    <property type="term" value="F:ABC-type oligopeptide transporter activity"/>
    <property type="evidence" value="ECO:0007669"/>
    <property type="project" value="TreeGrafter"/>
</dbReference>
<comment type="subcellular location">
    <subcellularLocation>
        <location evidence="1">Cell membrane</location>
        <topology evidence="1">Multi-pass membrane protein</topology>
    </subcellularLocation>
</comment>
<keyword evidence="4 11" id="KW-0067">ATP-binding</keyword>
<feature type="domain" description="ABC transmembrane type-1" evidence="10">
    <location>
        <begin position="29"/>
        <end position="311"/>
    </location>
</feature>
<reference evidence="11 12" key="1">
    <citation type="journal article" date="2012" name="J. Bacteriol.">
        <title>Complete Genome Sequence of Leptospirillum ferrooxidans Strain C2-3, Isolated from a Fresh Volcanic Ash Deposit on the Island of Miyake, Japan.</title>
        <authorList>
            <person name="Fujimura R."/>
            <person name="Sato Y."/>
            <person name="Nishizawa T."/>
            <person name="Oshima K."/>
            <person name="Kim S.-W."/>
            <person name="Hattori M."/>
            <person name="Kamijo T."/>
            <person name="Ohta H."/>
        </authorList>
    </citation>
    <scope>NUCLEOTIDE SEQUENCE [LARGE SCALE GENOMIC DNA]</scope>
    <source>
        <strain evidence="11 12">C2-3</strain>
    </source>
</reference>
<dbReference type="InterPro" id="IPR027417">
    <property type="entry name" value="P-loop_NTPase"/>
</dbReference>
<evidence type="ECO:0000313" key="12">
    <source>
        <dbReference type="Proteomes" id="UP000007382"/>
    </source>
</evidence>
<dbReference type="FunFam" id="3.40.50.300:FF:000218">
    <property type="entry name" value="Multidrug ABC transporter ATP-binding protein"/>
    <property type="match status" value="1"/>
</dbReference>
<feature type="transmembrane region" description="Helical" evidence="8">
    <location>
        <begin position="170"/>
        <end position="187"/>
    </location>
</feature>
<evidence type="ECO:0000256" key="2">
    <source>
        <dbReference type="ARBA" id="ARBA00022692"/>
    </source>
</evidence>
<dbReference type="PROSITE" id="PS50893">
    <property type="entry name" value="ABC_TRANSPORTER_2"/>
    <property type="match status" value="1"/>
</dbReference>
<dbReference type="InterPro" id="IPR036640">
    <property type="entry name" value="ABC1_TM_sf"/>
</dbReference>
<keyword evidence="5 8" id="KW-1133">Transmembrane helix</keyword>
<evidence type="ECO:0000256" key="3">
    <source>
        <dbReference type="ARBA" id="ARBA00022741"/>
    </source>
</evidence>
<feature type="transmembrane region" description="Helical" evidence="8">
    <location>
        <begin position="24"/>
        <end position="49"/>
    </location>
</feature>
<dbReference type="RefSeq" id="WP_014449616.1">
    <property type="nucleotide sequence ID" value="NC_017094.1"/>
</dbReference>
<dbReference type="InterPro" id="IPR003593">
    <property type="entry name" value="AAA+_ATPase"/>
</dbReference>
<dbReference type="PANTHER" id="PTHR43394:SF1">
    <property type="entry name" value="ATP-BINDING CASSETTE SUB-FAMILY B MEMBER 10, MITOCHONDRIAL"/>
    <property type="match status" value="1"/>
</dbReference>
<keyword evidence="2 8" id="KW-0812">Transmembrane</keyword>
<evidence type="ECO:0000256" key="7">
    <source>
        <dbReference type="SAM" id="MobiDB-lite"/>
    </source>
</evidence>
<evidence type="ECO:0000313" key="11">
    <source>
        <dbReference type="EMBL" id="BAM07129.1"/>
    </source>
</evidence>
<dbReference type="SUPFAM" id="SSF52540">
    <property type="entry name" value="P-loop containing nucleoside triphosphate hydrolases"/>
    <property type="match status" value="1"/>
</dbReference>
<feature type="region of interest" description="Disordered" evidence="7">
    <location>
        <begin position="585"/>
        <end position="607"/>
    </location>
</feature>
<dbReference type="PATRIC" id="fig|1162668.3.peg.1715"/>
<dbReference type="Proteomes" id="UP000007382">
    <property type="component" value="Chromosome"/>
</dbReference>
<dbReference type="InterPro" id="IPR003439">
    <property type="entry name" value="ABC_transporter-like_ATP-bd"/>
</dbReference>
<keyword evidence="6 8" id="KW-0472">Membrane</keyword>
<evidence type="ECO:0000259" key="10">
    <source>
        <dbReference type="PROSITE" id="PS50929"/>
    </source>
</evidence>
<evidence type="ECO:0000256" key="8">
    <source>
        <dbReference type="SAM" id="Phobius"/>
    </source>
</evidence>
<evidence type="ECO:0000259" key="9">
    <source>
        <dbReference type="PROSITE" id="PS50893"/>
    </source>
</evidence>
<feature type="domain" description="ABC transporter" evidence="9">
    <location>
        <begin position="345"/>
        <end position="581"/>
    </location>
</feature>
<proteinExistence type="predicted"/>
<reference evidence="12" key="2">
    <citation type="submission" date="2012-03" db="EMBL/GenBank/DDBJ databases">
        <title>The complete genome sequence of the pioneer microbe on fresh volcanic deposit, Leptospirillum ferrooxidans strain C2-3.</title>
        <authorList>
            <person name="Fujimura R."/>
            <person name="Sato Y."/>
            <person name="Nishizawa T."/>
            <person name="Nanba K."/>
            <person name="Oshima K."/>
            <person name="Hattori M."/>
            <person name="Kamijo T."/>
            <person name="Ohta H."/>
        </authorList>
    </citation>
    <scope>NUCLEOTIDE SEQUENCE [LARGE SCALE GENOMIC DNA]</scope>
    <source>
        <strain evidence="12">C2-3</strain>
    </source>
</reference>
<dbReference type="CDD" id="cd18552">
    <property type="entry name" value="ABC_6TM_MsbA_like"/>
    <property type="match status" value="1"/>
</dbReference>
<dbReference type="eggNOG" id="COG1132">
    <property type="taxonomic scope" value="Bacteria"/>
</dbReference>
<dbReference type="SMART" id="SM00382">
    <property type="entry name" value="AAA"/>
    <property type="match status" value="1"/>
</dbReference>
<dbReference type="Pfam" id="PF00664">
    <property type="entry name" value="ABC_membrane"/>
    <property type="match status" value="1"/>
</dbReference>
<keyword evidence="12" id="KW-1185">Reference proteome</keyword>
<evidence type="ECO:0000256" key="1">
    <source>
        <dbReference type="ARBA" id="ARBA00004651"/>
    </source>
</evidence>
<sequence>MMAFWRDPVYLKTRKRLHRWIHPYRFLLIMGILMAIIGAGVSSGVPILLKELIDKVFSEKNPKLLFILPAAFFVLYSVKGLTAYLQALYLKKAALHMVSDVRRDLFAHVIRLPLSAYGSEGTGSLMSRVTNDTQILQGGIAEIIRDLIRNSFTAIGMLVALFWMNPKLTLFILLSVPFTLIPIRKIGKKIRGSSRHYQGKIGDMNQHLSESLSSVRLIKSVGSENIEIDNFEKHSEEFTSIQLKLVKYENMLSPIMESIGALGAGIAVWLGGYSVIHGTLTLGTLVGFITAAQMLYQPIKGLGNAQSGIQSSLAAAERINEVLDKPLEEMNLASGLKVSTLATGISFEHVSFRYPNKEQSALLDISMTIPAGRFVAVVGPSGSGKSTLVNLLPRFFHPTSGRILWDGHDLESLDVSSLRDRIGLVTQDVILMNQTIRENLLYGLKREVSDDELNAALLSANATDFIDRLPDKVDTRVGERGVFLSGGERQRIALARVVLRDPSLLILDEATSALDSESEFLIQKALDRIMEGRTTIVIAHRLSTIRHAQWLYVVEGGRIVEEGTHDELLKNKAGRYLSLLKASLRGSEGSDGSLGDQAAQVPADRTL</sequence>
<dbReference type="InterPro" id="IPR011527">
    <property type="entry name" value="ABC1_TM_dom"/>
</dbReference>
<accession>I0IPD0</accession>
<dbReference type="EMBL" id="AP012342">
    <property type="protein sequence ID" value="BAM07129.1"/>
    <property type="molecule type" value="Genomic_DNA"/>
</dbReference>
<protein>
    <submittedName>
        <fullName evidence="11">Putative ABC transporter, ATP-binding protein, MsbA family</fullName>
    </submittedName>
</protein>
<dbReference type="HOGENOM" id="CLU_000604_84_3_0"/>
<dbReference type="AlphaFoldDB" id="I0IPD0"/>
<name>I0IPD0_LEPFC</name>
<dbReference type="InterPro" id="IPR017871">
    <property type="entry name" value="ABC_transporter-like_CS"/>
</dbReference>
<dbReference type="Gene3D" id="1.20.1560.10">
    <property type="entry name" value="ABC transporter type 1, transmembrane domain"/>
    <property type="match status" value="1"/>
</dbReference>
<gene>
    <name evidence="11" type="ordered locus">LFE_1446</name>
</gene>
<dbReference type="SUPFAM" id="SSF90123">
    <property type="entry name" value="ABC transporter transmembrane region"/>
    <property type="match status" value="1"/>
</dbReference>
<dbReference type="PROSITE" id="PS50929">
    <property type="entry name" value="ABC_TM1F"/>
    <property type="match status" value="1"/>
</dbReference>